<protein>
    <submittedName>
        <fullName evidence="1">DUF1289 domain-containing protein</fullName>
    </submittedName>
</protein>
<proteinExistence type="predicted"/>
<dbReference type="PANTHER" id="PTHR35175:SF2">
    <property type="entry name" value="DUF1289 DOMAIN-CONTAINING PROTEIN"/>
    <property type="match status" value="1"/>
</dbReference>
<reference evidence="1 2" key="1">
    <citation type="submission" date="2024-03" db="EMBL/GenBank/DDBJ databases">
        <title>High-quality draft genome sequencing of Tistrella sp. BH-R2-4.</title>
        <authorList>
            <person name="Dong C."/>
        </authorList>
    </citation>
    <scope>NUCLEOTIDE SEQUENCE [LARGE SCALE GENOMIC DNA]</scope>
    <source>
        <strain evidence="1 2">BH-R2-4</strain>
    </source>
</reference>
<evidence type="ECO:0000313" key="1">
    <source>
        <dbReference type="EMBL" id="MEN2986839.1"/>
    </source>
</evidence>
<comment type="caution">
    <text evidence="1">The sequence shown here is derived from an EMBL/GenBank/DDBJ whole genome shotgun (WGS) entry which is preliminary data.</text>
</comment>
<accession>A0ABU9YDI5</accession>
<dbReference type="RefSeq" id="WP_345930936.1">
    <property type="nucleotide sequence ID" value="NZ_JBBKTV010000001.1"/>
</dbReference>
<gene>
    <name evidence="1" type="ORF">WG926_00885</name>
</gene>
<evidence type="ECO:0000313" key="2">
    <source>
        <dbReference type="Proteomes" id="UP001413721"/>
    </source>
</evidence>
<dbReference type="Proteomes" id="UP001413721">
    <property type="component" value="Unassembled WGS sequence"/>
</dbReference>
<name>A0ABU9YDI5_9PROT</name>
<sequence length="67" mass="7488">MSVASPCVNVCRMSTITGWCEGCYRTIDEIRAWRRLDDDGKQTILEVIEDRRREIASGRFAPAGGPA</sequence>
<dbReference type="PANTHER" id="PTHR35175">
    <property type="entry name" value="DUF1289 DOMAIN-CONTAINING PROTEIN"/>
    <property type="match status" value="1"/>
</dbReference>
<organism evidence="1 2">
    <name type="scientific">Tistrella arctica</name>
    <dbReference type="NCBI Taxonomy" id="3133430"/>
    <lineage>
        <taxon>Bacteria</taxon>
        <taxon>Pseudomonadati</taxon>
        <taxon>Pseudomonadota</taxon>
        <taxon>Alphaproteobacteria</taxon>
        <taxon>Geminicoccales</taxon>
        <taxon>Geminicoccaceae</taxon>
        <taxon>Tistrella</taxon>
    </lineage>
</organism>
<keyword evidence="2" id="KW-1185">Reference proteome</keyword>
<dbReference type="Pfam" id="PF06945">
    <property type="entry name" value="DUF1289"/>
    <property type="match status" value="1"/>
</dbReference>
<dbReference type="EMBL" id="JBBKTW010000001">
    <property type="protein sequence ID" value="MEN2986839.1"/>
    <property type="molecule type" value="Genomic_DNA"/>
</dbReference>
<dbReference type="InterPro" id="IPR010710">
    <property type="entry name" value="DUF1289"/>
</dbReference>